<keyword evidence="1" id="KW-0472">Membrane</keyword>
<keyword evidence="1" id="KW-1133">Transmembrane helix</keyword>
<dbReference type="RefSeq" id="WP_251969093.1">
    <property type="nucleotide sequence ID" value="NZ_AP025730.1"/>
</dbReference>
<gene>
    <name evidence="2" type="ORF">CATMQ487_27060</name>
</gene>
<reference evidence="2" key="1">
    <citation type="submission" date="2022-04" db="EMBL/GenBank/DDBJ databases">
        <title>Whole genome sequence of Sphaerotilus sp. FB-5.</title>
        <authorList>
            <person name="Takeda M."/>
            <person name="Narihara S."/>
            <person name="Akimoto M."/>
            <person name="Akimoto R."/>
            <person name="Nishiyashiki S."/>
            <person name="Murakami T."/>
        </authorList>
    </citation>
    <scope>NUCLEOTIDE SEQUENCE</scope>
    <source>
        <strain evidence="2">FB-5</strain>
    </source>
</reference>
<feature type="transmembrane region" description="Helical" evidence="1">
    <location>
        <begin position="177"/>
        <end position="195"/>
    </location>
</feature>
<evidence type="ECO:0008006" key="4">
    <source>
        <dbReference type="Google" id="ProtNLM"/>
    </source>
</evidence>
<keyword evidence="3" id="KW-1185">Reference proteome</keyword>
<dbReference type="Proteomes" id="UP001057498">
    <property type="component" value="Chromosome"/>
</dbReference>
<feature type="transmembrane region" description="Helical" evidence="1">
    <location>
        <begin position="243"/>
        <end position="262"/>
    </location>
</feature>
<accession>A0ABN6PKM8</accession>
<proteinExistence type="predicted"/>
<sequence>MGDEEGYICRWDPAGGRGAIRASRTPGIDLPFEAADLQLGPQAPRLGMAVVFQRTAAPAPPGGHASERAVAIRPWASAQGDLAAGSGRRTRRPVFQATGAAALTPLEDPLAVARTALTGREATPLNGITRPSPLPEAPMGGSSRPFFHPTPAWPGALALAAYGALLAAGTLRGRGPLVVAVVAPLLWLASFTAYWHDKHGARTRSTADRDATLHLIDALGGWPGGWLAMRLLPHKRQRPAFQLRFWVIAGLHSVALGIWLGLSRG</sequence>
<dbReference type="EMBL" id="AP025730">
    <property type="protein sequence ID" value="BDI05736.1"/>
    <property type="molecule type" value="Genomic_DNA"/>
</dbReference>
<evidence type="ECO:0000256" key="1">
    <source>
        <dbReference type="SAM" id="Phobius"/>
    </source>
</evidence>
<keyword evidence="1" id="KW-0812">Transmembrane</keyword>
<dbReference type="InterPro" id="IPR010718">
    <property type="entry name" value="DUF1294"/>
</dbReference>
<organism evidence="2 3">
    <name type="scientific">Sphaerotilus microaerophilus</name>
    <dbReference type="NCBI Taxonomy" id="2914710"/>
    <lineage>
        <taxon>Bacteria</taxon>
        <taxon>Pseudomonadati</taxon>
        <taxon>Pseudomonadota</taxon>
        <taxon>Betaproteobacteria</taxon>
        <taxon>Burkholderiales</taxon>
        <taxon>Sphaerotilaceae</taxon>
        <taxon>Sphaerotilus</taxon>
    </lineage>
</organism>
<feature type="transmembrane region" description="Helical" evidence="1">
    <location>
        <begin position="152"/>
        <end position="171"/>
    </location>
</feature>
<protein>
    <recommendedName>
        <fullName evidence="4">DUF1294 domain-containing protein</fullName>
    </recommendedName>
</protein>
<evidence type="ECO:0000313" key="3">
    <source>
        <dbReference type="Proteomes" id="UP001057498"/>
    </source>
</evidence>
<dbReference type="Pfam" id="PF06961">
    <property type="entry name" value="DUF1294"/>
    <property type="match status" value="1"/>
</dbReference>
<name>A0ABN6PKM8_9BURK</name>
<evidence type="ECO:0000313" key="2">
    <source>
        <dbReference type="EMBL" id="BDI05736.1"/>
    </source>
</evidence>